<dbReference type="PROSITE" id="PS51450">
    <property type="entry name" value="LRR"/>
    <property type="match status" value="4"/>
</dbReference>
<feature type="compositionally biased region" description="Basic residues" evidence="3">
    <location>
        <begin position="276"/>
        <end position="296"/>
    </location>
</feature>
<dbReference type="InterPro" id="IPR050836">
    <property type="entry name" value="SDS22/Internalin_LRR"/>
</dbReference>
<reference evidence="4" key="1">
    <citation type="submission" date="2023-07" db="EMBL/GenBank/DDBJ databases">
        <authorList>
            <consortium name="AG Swart"/>
            <person name="Singh M."/>
            <person name="Singh A."/>
            <person name="Seah K."/>
            <person name="Emmerich C."/>
        </authorList>
    </citation>
    <scope>NUCLEOTIDE SEQUENCE</scope>
    <source>
        <strain evidence="4">DP1</strain>
    </source>
</reference>
<dbReference type="InterPro" id="IPR001611">
    <property type="entry name" value="Leu-rich_rpt"/>
</dbReference>
<feature type="compositionally biased region" description="Basic and acidic residues" evidence="3">
    <location>
        <begin position="316"/>
        <end position="375"/>
    </location>
</feature>
<proteinExistence type="predicted"/>
<dbReference type="Pfam" id="PF13855">
    <property type="entry name" value="LRR_8"/>
    <property type="match status" value="1"/>
</dbReference>
<dbReference type="Gene3D" id="3.80.10.10">
    <property type="entry name" value="Ribonuclease Inhibitor"/>
    <property type="match status" value="1"/>
</dbReference>
<dbReference type="Proteomes" id="UP001295684">
    <property type="component" value="Unassembled WGS sequence"/>
</dbReference>
<evidence type="ECO:0000256" key="3">
    <source>
        <dbReference type="SAM" id="MobiDB-lite"/>
    </source>
</evidence>
<dbReference type="PANTHER" id="PTHR46652">
    <property type="entry name" value="LEUCINE-RICH REPEAT AND IQ DOMAIN-CONTAINING PROTEIN 1-RELATED"/>
    <property type="match status" value="1"/>
</dbReference>
<keyword evidence="1" id="KW-0433">Leucine-rich repeat</keyword>
<evidence type="ECO:0000313" key="4">
    <source>
        <dbReference type="EMBL" id="CAI2368402.1"/>
    </source>
</evidence>
<feature type="region of interest" description="Disordered" evidence="3">
    <location>
        <begin position="272"/>
        <end position="413"/>
    </location>
</feature>
<dbReference type="PANTHER" id="PTHR46652:SF7">
    <property type="entry name" value="LEUCINE-RICH REPEAT AND IQ DOMAIN-CONTAINING PROTEIN 1"/>
    <property type="match status" value="1"/>
</dbReference>
<dbReference type="InterPro" id="IPR032675">
    <property type="entry name" value="LRR_dom_sf"/>
</dbReference>
<keyword evidence="5" id="KW-1185">Reference proteome</keyword>
<protein>
    <submittedName>
        <fullName evidence="4">Uncharacterized protein</fullName>
    </submittedName>
</protein>
<dbReference type="InterPro" id="IPR003591">
    <property type="entry name" value="Leu-rich_rpt_typical-subtyp"/>
</dbReference>
<dbReference type="EMBL" id="CAMPGE010009536">
    <property type="protein sequence ID" value="CAI2368402.1"/>
    <property type="molecule type" value="Genomic_DNA"/>
</dbReference>
<name>A0AAD1UGV6_EUPCR</name>
<evidence type="ECO:0000256" key="2">
    <source>
        <dbReference type="ARBA" id="ARBA00022737"/>
    </source>
</evidence>
<organism evidence="4 5">
    <name type="scientific">Euplotes crassus</name>
    <dbReference type="NCBI Taxonomy" id="5936"/>
    <lineage>
        <taxon>Eukaryota</taxon>
        <taxon>Sar</taxon>
        <taxon>Alveolata</taxon>
        <taxon>Ciliophora</taxon>
        <taxon>Intramacronucleata</taxon>
        <taxon>Spirotrichea</taxon>
        <taxon>Hypotrichia</taxon>
        <taxon>Euplotida</taxon>
        <taxon>Euplotidae</taxon>
        <taxon>Moneuplotes</taxon>
    </lineage>
</organism>
<sequence>MKTLEITQITNKYGDDLEKIMAVTEKGQNIEEIEDIGALKSLVRLDVSNNKLTKFGGSIYCYSLTLLNLSKNSITKIPDEISLLTNLVTLNISYNNIKSLAPLKDCKSLKSIIAVENRIKSTKDLKSLATLNTLILSKNEIEDTKGIENLGMLQKLSLSNNKLTTFTPGYGLNQLQELRLNNNKLLKVNVPAPKLRIFDVGNNPIVNKDHFLNSLRSLKKLANLNVNNCFKGLTDDEIKKASPKLTVLNGIQLGEKWREEFFGTIRKNNKETGRVSSKKHVCKVQKIASSKKHKRKFEGTIPKKAKRTKRAHKDFRKGNEKYNENHQDQNEEIKQETTEQPEKPVEKKRDRKEAEKSAEVQEVKPKASKVAKEVNEQDTGIKSVKKVAKDSSKSFSQKSKAEKLKLLEKLHPY</sequence>
<accession>A0AAD1UGV6</accession>
<dbReference type="SUPFAM" id="SSF52058">
    <property type="entry name" value="L domain-like"/>
    <property type="match status" value="1"/>
</dbReference>
<evidence type="ECO:0000313" key="5">
    <source>
        <dbReference type="Proteomes" id="UP001295684"/>
    </source>
</evidence>
<keyword evidence="2" id="KW-0677">Repeat</keyword>
<comment type="caution">
    <text evidence="4">The sequence shown here is derived from an EMBL/GenBank/DDBJ whole genome shotgun (WGS) entry which is preliminary data.</text>
</comment>
<dbReference type="AlphaFoldDB" id="A0AAD1UGV6"/>
<feature type="compositionally biased region" description="Basic and acidic residues" evidence="3">
    <location>
        <begin position="399"/>
        <end position="413"/>
    </location>
</feature>
<dbReference type="Pfam" id="PF00560">
    <property type="entry name" value="LRR_1"/>
    <property type="match status" value="1"/>
</dbReference>
<feature type="compositionally biased region" description="Basic residues" evidence="3">
    <location>
        <begin position="303"/>
        <end position="315"/>
    </location>
</feature>
<dbReference type="SMART" id="SM00369">
    <property type="entry name" value="LRR_TYP"/>
    <property type="match status" value="5"/>
</dbReference>
<evidence type="ECO:0000256" key="1">
    <source>
        <dbReference type="ARBA" id="ARBA00022614"/>
    </source>
</evidence>
<gene>
    <name evidence="4" type="ORF">ECRASSUSDP1_LOCUS9693</name>
</gene>